<dbReference type="PANTHER" id="PTHR43081">
    <property type="entry name" value="ADENYLATE CYCLASE, TERMINAL-DIFFERENTIATION SPECIFIC-RELATED"/>
    <property type="match status" value="1"/>
</dbReference>
<name>A0A5C8P840_9HYPH</name>
<protein>
    <submittedName>
        <fullName evidence="2">Adenylate/guanylate cyclase domain-containing protein</fullName>
    </submittedName>
</protein>
<sequence length="392" mass="42325">MDDGRIKMIVEWLADGARTAAAPQLVLLDLCERMVEAGVPLWRTAAFVRTLHPQIMGRRFVWVRDAGVTISEAPHDLLTTPTYRDSPVARVCLTGQGLRRRLADPACPIDLNTLAELREEGVTDYVATPLIFTDGAVHAATWTTRAPGGFSDAHIAAIESVVAPLARVAEVRALRRLAGNLLDTYVGHQAGERILSGHIRRGDSEAIAAAIWLSDMRGFTMMADRLPPKTTIDLLNRYFDCQIPAIAERGGEVLKFMGDGLLAIFPIEGRDTDAVCRRALDAARQAREDIAGLDGWDNGTNGPRFGLALHLGEVLYGNIGGGERLDFTCIGPAVNMAARIERLAAALGRTVLASSRFARECQADMAGVGDFVLPGISETQAIYGLAEEASRS</sequence>
<dbReference type="InterPro" id="IPR029787">
    <property type="entry name" value="Nucleotide_cyclase"/>
</dbReference>
<dbReference type="PANTHER" id="PTHR43081:SF11">
    <property type="entry name" value="BLR2264 PROTEIN"/>
    <property type="match status" value="1"/>
</dbReference>
<dbReference type="SUPFAM" id="SSF55073">
    <property type="entry name" value="Nucleotide cyclase"/>
    <property type="match status" value="1"/>
</dbReference>
<dbReference type="RefSeq" id="WP_147852457.1">
    <property type="nucleotide sequence ID" value="NZ_VDUZ01000084.1"/>
</dbReference>
<gene>
    <name evidence="2" type="ORF">FHP25_39145</name>
</gene>
<evidence type="ECO:0000259" key="1">
    <source>
        <dbReference type="PROSITE" id="PS50125"/>
    </source>
</evidence>
<keyword evidence="3" id="KW-1185">Reference proteome</keyword>
<dbReference type="InterPro" id="IPR001054">
    <property type="entry name" value="A/G_cyclase"/>
</dbReference>
<dbReference type="OrthoDB" id="9762462at2"/>
<evidence type="ECO:0000313" key="3">
    <source>
        <dbReference type="Proteomes" id="UP000321638"/>
    </source>
</evidence>
<dbReference type="Proteomes" id="UP000321638">
    <property type="component" value="Unassembled WGS sequence"/>
</dbReference>
<dbReference type="AlphaFoldDB" id="A0A5C8P840"/>
<feature type="domain" description="Guanylate cyclase" evidence="1">
    <location>
        <begin position="210"/>
        <end position="341"/>
    </location>
</feature>
<comment type="caution">
    <text evidence="2">The sequence shown here is derived from an EMBL/GenBank/DDBJ whole genome shotgun (WGS) entry which is preliminary data.</text>
</comment>
<dbReference type="Pfam" id="PF00211">
    <property type="entry name" value="Guanylate_cyc"/>
    <property type="match status" value="1"/>
</dbReference>
<proteinExistence type="predicted"/>
<dbReference type="EMBL" id="VDUZ01000084">
    <property type="protein sequence ID" value="TXL69409.1"/>
    <property type="molecule type" value="Genomic_DNA"/>
</dbReference>
<dbReference type="PROSITE" id="PS50125">
    <property type="entry name" value="GUANYLATE_CYCLASE_2"/>
    <property type="match status" value="1"/>
</dbReference>
<dbReference type="GO" id="GO:0004016">
    <property type="term" value="F:adenylate cyclase activity"/>
    <property type="evidence" value="ECO:0007669"/>
    <property type="project" value="UniProtKB-ARBA"/>
</dbReference>
<dbReference type="GO" id="GO:0006171">
    <property type="term" value="P:cAMP biosynthetic process"/>
    <property type="evidence" value="ECO:0007669"/>
    <property type="project" value="TreeGrafter"/>
</dbReference>
<evidence type="ECO:0000313" key="2">
    <source>
        <dbReference type="EMBL" id="TXL69409.1"/>
    </source>
</evidence>
<dbReference type="Gene3D" id="3.30.70.1230">
    <property type="entry name" value="Nucleotide cyclase"/>
    <property type="match status" value="1"/>
</dbReference>
<reference evidence="2 3" key="1">
    <citation type="submission" date="2019-06" db="EMBL/GenBank/DDBJ databases">
        <title>New taxonomy in bacterial strain CC-CFT640, isolated from vineyard.</title>
        <authorList>
            <person name="Lin S.-Y."/>
            <person name="Tsai C.-F."/>
            <person name="Young C.-C."/>
        </authorList>
    </citation>
    <scope>NUCLEOTIDE SEQUENCE [LARGE SCALE GENOMIC DNA]</scope>
    <source>
        <strain evidence="2 3">CC-CFT640</strain>
    </source>
</reference>
<dbReference type="GO" id="GO:0035556">
    <property type="term" value="P:intracellular signal transduction"/>
    <property type="evidence" value="ECO:0007669"/>
    <property type="project" value="InterPro"/>
</dbReference>
<dbReference type="CDD" id="cd07302">
    <property type="entry name" value="CHD"/>
    <property type="match status" value="1"/>
</dbReference>
<dbReference type="InterPro" id="IPR050697">
    <property type="entry name" value="Adenylyl/Guanylyl_Cyclase_3/4"/>
</dbReference>
<organism evidence="2 3">
    <name type="scientific">Vineibacter terrae</name>
    <dbReference type="NCBI Taxonomy" id="2586908"/>
    <lineage>
        <taxon>Bacteria</taxon>
        <taxon>Pseudomonadati</taxon>
        <taxon>Pseudomonadota</taxon>
        <taxon>Alphaproteobacteria</taxon>
        <taxon>Hyphomicrobiales</taxon>
        <taxon>Vineibacter</taxon>
    </lineage>
</organism>
<dbReference type="SMART" id="SM00044">
    <property type="entry name" value="CYCc"/>
    <property type="match status" value="1"/>
</dbReference>
<accession>A0A5C8P840</accession>